<dbReference type="PANTHER" id="PTHR33116:SF84">
    <property type="entry name" value="RNA-DIRECTED DNA POLYMERASE"/>
    <property type="match status" value="1"/>
</dbReference>
<dbReference type="InterPro" id="IPR043502">
    <property type="entry name" value="DNA/RNA_pol_sf"/>
</dbReference>
<evidence type="ECO:0000313" key="2">
    <source>
        <dbReference type="EMBL" id="GJS78622.1"/>
    </source>
</evidence>
<evidence type="ECO:0000259" key="1">
    <source>
        <dbReference type="Pfam" id="PF00078"/>
    </source>
</evidence>
<evidence type="ECO:0000313" key="3">
    <source>
        <dbReference type="Proteomes" id="UP001151760"/>
    </source>
</evidence>
<proteinExistence type="predicted"/>
<gene>
    <name evidence="2" type="ORF">Tco_0728503</name>
</gene>
<dbReference type="CDD" id="cd01650">
    <property type="entry name" value="RT_nLTR_like"/>
    <property type="match status" value="1"/>
</dbReference>
<reference evidence="2" key="1">
    <citation type="journal article" date="2022" name="Int. J. Mol. Sci.">
        <title>Draft Genome of Tanacetum Coccineum: Genomic Comparison of Closely Related Tanacetum-Family Plants.</title>
        <authorList>
            <person name="Yamashiro T."/>
            <person name="Shiraishi A."/>
            <person name="Nakayama K."/>
            <person name="Satake H."/>
        </authorList>
    </citation>
    <scope>NUCLEOTIDE SEQUENCE</scope>
</reference>
<keyword evidence="2" id="KW-0808">Transferase</keyword>
<dbReference type="EMBL" id="BQNB010010539">
    <property type="protein sequence ID" value="GJS78622.1"/>
    <property type="molecule type" value="Genomic_DNA"/>
</dbReference>
<dbReference type="Pfam" id="PF00078">
    <property type="entry name" value="RVT_1"/>
    <property type="match status" value="1"/>
</dbReference>
<keyword evidence="2" id="KW-0548">Nucleotidyltransferase</keyword>
<accession>A0ABQ4YNZ1</accession>
<sequence length="816" mass="93280">MFLKVDCYVFSGLLLVIRTDDDTILLCYLCVTDYNGYSRLVEIYGKSISWSNGDREQHVLNVDCYVFSGLLLVTRIDDDMILLCYLCVTGGARGMGVNYLQDGLVFVAEYNVDRIECWAIVHFFAGRYKFLLIPGSNNKAMKERRNCSRIEVVEDLEGNVFLGDVVGGQFFDADFMVRPVSYEEIKAALFSMEDDKALGPDGFSSKFFKASWSVVGSEFTQAIMDYFSNGNLLKEINSIIIALVPKIKTPKKVYDFRPISCCNVLYKCISKIIANRLKGVLNSLVSDCQSAFIPSRQISDNIMLTQELIRNYHRNSGPLKVAFKIDINKAYDFVDWGFLRKSLVYFGFPSKMVHWIMNCMTSPSFTVSVNGEHHGYFRGYRGLRQGYPLSPYLFTLVMEVLSLMINRKIASNEFSRSSGLVPNFEKSMVFFGNVPTPTRNAILKVMPFSVGSFPMRYLKVPLISSRLFRKFYDPLIDKVKQRLVNWKNKVLSFVGRLQLIQSVLSSIQVFWSSIFILSVYVSKEIEKIMRGFLWNQGVMQKEKAKVKWQDVCSLKIQGGLGIESLDTWNIALISKHVWNLVSRKNSLWVKWIKSYRDVLRSHIVTRISNGCNTSAWFDNLCFLGHLSQFISKRDLFEVGLSLDCKVADLIMDGEWVWPDGWLVKFPFLFHLPHPLLFQDMNDKMLWLSNNGKVGNFSVKAVWSDLILVKPVVPWYKAVWMTIITYFLAADSHPKFGASLKGLLIGSVVYMLWQERNLRIFQGNSRIVDVICNIIKDLVRLRLLSLKIKGSAQVLQAAEMWNFHVIDGNGSNSSNAS</sequence>
<keyword evidence="2" id="KW-0695">RNA-directed DNA polymerase</keyword>
<name>A0ABQ4YNZ1_9ASTR</name>
<reference evidence="2" key="2">
    <citation type="submission" date="2022-01" db="EMBL/GenBank/DDBJ databases">
        <authorList>
            <person name="Yamashiro T."/>
            <person name="Shiraishi A."/>
            <person name="Satake H."/>
            <person name="Nakayama K."/>
        </authorList>
    </citation>
    <scope>NUCLEOTIDE SEQUENCE</scope>
</reference>
<dbReference type="SUPFAM" id="SSF56672">
    <property type="entry name" value="DNA/RNA polymerases"/>
    <property type="match status" value="1"/>
</dbReference>
<comment type="caution">
    <text evidence="2">The sequence shown here is derived from an EMBL/GenBank/DDBJ whole genome shotgun (WGS) entry which is preliminary data.</text>
</comment>
<dbReference type="GO" id="GO:0003964">
    <property type="term" value="F:RNA-directed DNA polymerase activity"/>
    <property type="evidence" value="ECO:0007669"/>
    <property type="project" value="UniProtKB-KW"/>
</dbReference>
<organism evidence="2 3">
    <name type="scientific">Tanacetum coccineum</name>
    <dbReference type="NCBI Taxonomy" id="301880"/>
    <lineage>
        <taxon>Eukaryota</taxon>
        <taxon>Viridiplantae</taxon>
        <taxon>Streptophyta</taxon>
        <taxon>Embryophyta</taxon>
        <taxon>Tracheophyta</taxon>
        <taxon>Spermatophyta</taxon>
        <taxon>Magnoliopsida</taxon>
        <taxon>eudicotyledons</taxon>
        <taxon>Gunneridae</taxon>
        <taxon>Pentapetalae</taxon>
        <taxon>asterids</taxon>
        <taxon>campanulids</taxon>
        <taxon>Asterales</taxon>
        <taxon>Asteraceae</taxon>
        <taxon>Asteroideae</taxon>
        <taxon>Anthemideae</taxon>
        <taxon>Anthemidinae</taxon>
        <taxon>Tanacetum</taxon>
    </lineage>
</organism>
<protein>
    <submittedName>
        <fullName evidence="2">RNA-directed DNA polymerase, eukaryota, reverse transcriptase zinc-binding domain protein</fullName>
    </submittedName>
</protein>
<dbReference type="Proteomes" id="UP001151760">
    <property type="component" value="Unassembled WGS sequence"/>
</dbReference>
<dbReference type="PANTHER" id="PTHR33116">
    <property type="entry name" value="REVERSE TRANSCRIPTASE ZINC-BINDING DOMAIN-CONTAINING PROTEIN-RELATED-RELATED"/>
    <property type="match status" value="1"/>
</dbReference>
<feature type="domain" description="Reverse transcriptase" evidence="1">
    <location>
        <begin position="250"/>
        <end position="409"/>
    </location>
</feature>
<dbReference type="InterPro" id="IPR000477">
    <property type="entry name" value="RT_dom"/>
</dbReference>
<keyword evidence="3" id="KW-1185">Reference proteome</keyword>